<evidence type="ECO:0000256" key="2">
    <source>
        <dbReference type="ARBA" id="ARBA00022741"/>
    </source>
</evidence>
<dbReference type="GO" id="GO:0070125">
    <property type="term" value="P:mitochondrial translational elongation"/>
    <property type="evidence" value="ECO:0007669"/>
    <property type="project" value="TreeGrafter"/>
</dbReference>
<dbReference type="OrthoDB" id="198619at2759"/>
<keyword evidence="5" id="KW-0342">GTP-binding</keyword>
<dbReference type="GO" id="GO:0009536">
    <property type="term" value="C:plastid"/>
    <property type="evidence" value="ECO:0007669"/>
    <property type="project" value="UniProtKB-SubCell"/>
</dbReference>
<keyword evidence="8" id="KW-1185">Reference proteome</keyword>
<keyword evidence="2" id="KW-0547">Nucleotide-binding</keyword>
<sequence length="272" mass="29407">MGHPSQGVRVVLTDGTTHAVDSSDMAFRIAAAYAVREAMRAGQACILEPIMNLEVTSPTEFQGNIMGQLNRRMAVIQSNDVSEDGATVCIKADAPLAQMFGYSTDLRSITQGKGEFTMEYKTHLPVTRDIQEQLVKKYREASAGGGEDNFSSLSIAPRLGRVEDGVGTGGTSVGHVCWSCVGWSPTGEKEKVPECLEIEWLPVSRDARGRRVWEQSRASVGSRSEESPGTNVPLGGPVICWLHWATVAPLGRKKKNVRGEEGTVARLSMASK</sequence>
<comment type="caution">
    <text evidence="7">The sequence shown here is derived from an EMBL/GenBank/DDBJ whole genome shotgun (WGS) entry which is preliminary data.</text>
</comment>
<evidence type="ECO:0000259" key="6">
    <source>
        <dbReference type="SMART" id="SM00838"/>
    </source>
</evidence>
<dbReference type="GO" id="GO:0005739">
    <property type="term" value="C:mitochondrion"/>
    <property type="evidence" value="ECO:0007669"/>
    <property type="project" value="TreeGrafter"/>
</dbReference>
<dbReference type="PANTHER" id="PTHR43636">
    <property type="entry name" value="ELONGATION FACTOR G, MITOCHONDRIAL"/>
    <property type="match status" value="1"/>
</dbReference>
<name>W7TRS7_9STRA</name>
<accession>W7TRS7</accession>
<reference evidence="7 8" key="1">
    <citation type="journal article" date="2014" name="Mol. Plant">
        <title>Chromosome Scale Genome Assembly and Transcriptome Profiling of Nannochloropsis gaditana in Nitrogen Depletion.</title>
        <authorList>
            <person name="Corteggiani Carpinelli E."/>
            <person name="Telatin A."/>
            <person name="Vitulo N."/>
            <person name="Forcato C."/>
            <person name="D'Angelo M."/>
            <person name="Schiavon R."/>
            <person name="Vezzi A."/>
            <person name="Giacometti G.M."/>
            <person name="Morosinotto T."/>
            <person name="Valle G."/>
        </authorList>
    </citation>
    <scope>NUCLEOTIDE SEQUENCE [LARGE SCALE GENOMIC DNA]</scope>
    <source>
        <strain evidence="7 8">B-31</strain>
    </source>
</reference>
<comment type="subcellular location">
    <subcellularLocation>
        <location evidence="1">Plastid</location>
    </subcellularLocation>
</comment>
<dbReference type="EMBL" id="AZIL01001947">
    <property type="protein sequence ID" value="EWM22989.1"/>
    <property type="molecule type" value="Genomic_DNA"/>
</dbReference>
<feature type="domain" description="Elongation factor EFG" evidence="6">
    <location>
        <begin position="45"/>
        <end position="134"/>
    </location>
</feature>
<dbReference type="Pfam" id="PF03764">
    <property type="entry name" value="EFG_IV"/>
    <property type="match status" value="1"/>
</dbReference>
<proteinExistence type="predicted"/>
<dbReference type="InterPro" id="IPR014721">
    <property type="entry name" value="Ribsml_uS5_D2-typ_fold_subgr"/>
</dbReference>
<evidence type="ECO:0000256" key="1">
    <source>
        <dbReference type="ARBA" id="ARBA00004474"/>
    </source>
</evidence>
<dbReference type="InterPro" id="IPR020568">
    <property type="entry name" value="Ribosomal_Su5_D2-typ_SF"/>
</dbReference>
<dbReference type="FunFam" id="3.30.70.240:FF:000001">
    <property type="entry name" value="Elongation factor G"/>
    <property type="match status" value="1"/>
</dbReference>
<dbReference type="GO" id="GO:0003746">
    <property type="term" value="F:translation elongation factor activity"/>
    <property type="evidence" value="ECO:0007669"/>
    <property type="project" value="UniProtKB-KW"/>
</dbReference>
<protein>
    <submittedName>
        <fullName evidence="7">Translation elongation factor EFG/EF2</fullName>
    </submittedName>
</protein>
<dbReference type="SUPFAM" id="SSF54980">
    <property type="entry name" value="EF-G C-terminal domain-like"/>
    <property type="match status" value="1"/>
</dbReference>
<dbReference type="PANTHER" id="PTHR43636:SF2">
    <property type="entry name" value="ELONGATION FACTOR G, MITOCHONDRIAL"/>
    <property type="match status" value="1"/>
</dbReference>
<dbReference type="SMART" id="SM00838">
    <property type="entry name" value="EFG_C"/>
    <property type="match status" value="1"/>
</dbReference>
<evidence type="ECO:0000256" key="5">
    <source>
        <dbReference type="ARBA" id="ARBA00023134"/>
    </source>
</evidence>
<dbReference type="Gene3D" id="3.30.70.240">
    <property type="match status" value="1"/>
</dbReference>
<dbReference type="InterPro" id="IPR005517">
    <property type="entry name" value="Transl_elong_EFG/EF2_IV"/>
</dbReference>
<evidence type="ECO:0000313" key="7">
    <source>
        <dbReference type="EMBL" id="EWM22989.1"/>
    </source>
</evidence>
<organism evidence="7 8">
    <name type="scientific">Nannochloropsis gaditana</name>
    <dbReference type="NCBI Taxonomy" id="72520"/>
    <lineage>
        <taxon>Eukaryota</taxon>
        <taxon>Sar</taxon>
        <taxon>Stramenopiles</taxon>
        <taxon>Ochrophyta</taxon>
        <taxon>Eustigmatophyceae</taxon>
        <taxon>Eustigmatales</taxon>
        <taxon>Monodopsidaceae</taxon>
        <taxon>Nannochloropsis</taxon>
    </lineage>
</organism>
<dbReference type="Pfam" id="PF00679">
    <property type="entry name" value="EFG_C"/>
    <property type="match status" value="1"/>
</dbReference>
<gene>
    <name evidence="7" type="ORF">Naga_101153g2</name>
</gene>
<dbReference type="InterPro" id="IPR000640">
    <property type="entry name" value="EFG_V-like"/>
</dbReference>
<dbReference type="AlphaFoldDB" id="W7TRS7"/>
<keyword evidence="3 7" id="KW-0251">Elongation factor</keyword>
<evidence type="ECO:0000256" key="3">
    <source>
        <dbReference type="ARBA" id="ARBA00022768"/>
    </source>
</evidence>
<dbReference type="SUPFAM" id="SSF54211">
    <property type="entry name" value="Ribosomal protein S5 domain 2-like"/>
    <property type="match status" value="1"/>
</dbReference>
<evidence type="ECO:0000313" key="8">
    <source>
        <dbReference type="Proteomes" id="UP000019335"/>
    </source>
</evidence>
<dbReference type="GO" id="GO:0005525">
    <property type="term" value="F:GTP binding"/>
    <property type="evidence" value="ECO:0007669"/>
    <property type="project" value="UniProtKB-KW"/>
</dbReference>
<keyword evidence="4" id="KW-0648">Protein biosynthesis</keyword>
<evidence type="ECO:0000256" key="4">
    <source>
        <dbReference type="ARBA" id="ARBA00022917"/>
    </source>
</evidence>
<dbReference type="GO" id="GO:0003924">
    <property type="term" value="F:GTPase activity"/>
    <property type="evidence" value="ECO:0007669"/>
    <property type="project" value="TreeGrafter"/>
</dbReference>
<dbReference type="Proteomes" id="UP000019335">
    <property type="component" value="Chromosome 19"/>
</dbReference>
<dbReference type="InterPro" id="IPR035647">
    <property type="entry name" value="EFG_III/V"/>
</dbReference>
<dbReference type="Gene3D" id="3.30.230.10">
    <property type="match status" value="1"/>
</dbReference>